<name>A0A1T1GQA7_9GAMM</name>
<accession>A0A1T1GQA7</accession>
<keyword evidence="1" id="KW-0472">Membrane</keyword>
<feature type="transmembrane region" description="Helical" evidence="1">
    <location>
        <begin position="121"/>
        <end position="140"/>
    </location>
</feature>
<feature type="transmembrane region" description="Helical" evidence="1">
    <location>
        <begin position="346"/>
        <end position="366"/>
    </location>
</feature>
<feature type="transmembrane region" description="Helical" evidence="1">
    <location>
        <begin position="38"/>
        <end position="58"/>
    </location>
</feature>
<protein>
    <submittedName>
        <fullName evidence="2">Uncharacterized protein</fullName>
    </submittedName>
</protein>
<feature type="transmembrane region" description="Helical" evidence="1">
    <location>
        <begin position="298"/>
        <end position="316"/>
    </location>
</feature>
<evidence type="ECO:0000313" key="3">
    <source>
        <dbReference type="Proteomes" id="UP000191160"/>
    </source>
</evidence>
<reference evidence="2 3" key="1">
    <citation type="submission" date="2017-02" db="EMBL/GenBank/DDBJ databases">
        <title>Acinetobacter sp. ANC 4945, whole genome shotgun sequencing project.</title>
        <authorList>
            <person name="Radolfova-Krizova L."/>
            <person name="Al Atrouni A."/>
            <person name="Nemec A."/>
        </authorList>
    </citation>
    <scope>NUCLEOTIDE SEQUENCE [LARGE SCALE GENOMIC DNA]</scope>
    <source>
        <strain evidence="2 3">ANC 4945</strain>
    </source>
</reference>
<evidence type="ECO:0000313" key="2">
    <source>
        <dbReference type="EMBL" id="OOV79758.1"/>
    </source>
</evidence>
<feature type="transmembrane region" description="Helical" evidence="1">
    <location>
        <begin position="372"/>
        <end position="391"/>
    </location>
</feature>
<keyword evidence="1" id="KW-1133">Transmembrane helix</keyword>
<feature type="transmembrane region" description="Helical" evidence="1">
    <location>
        <begin position="403"/>
        <end position="419"/>
    </location>
</feature>
<feature type="transmembrane region" description="Helical" evidence="1">
    <location>
        <begin position="199"/>
        <end position="217"/>
    </location>
</feature>
<feature type="transmembrane region" description="Helical" evidence="1">
    <location>
        <begin position="70"/>
        <end position="90"/>
    </location>
</feature>
<evidence type="ECO:0000256" key="1">
    <source>
        <dbReference type="SAM" id="Phobius"/>
    </source>
</evidence>
<proteinExistence type="predicted"/>
<keyword evidence="1" id="KW-0812">Transmembrane</keyword>
<feature type="transmembrane region" description="Helical" evidence="1">
    <location>
        <begin position="146"/>
        <end position="164"/>
    </location>
</feature>
<dbReference type="AlphaFoldDB" id="A0A1T1GQA7"/>
<dbReference type="Proteomes" id="UP000191160">
    <property type="component" value="Unassembled WGS sequence"/>
</dbReference>
<feature type="transmembrane region" description="Helical" evidence="1">
    <location>
        <begin position="258"/>
        <end position="278"/>
    </location>
</feature>
<keyword evidence="3" id="KW-1185">Reference proteome</keyword>
<feature type="transmembrane region" description="Helical" evidence="1">
    <location>
        <begin position="176"/>
        <end position="193"/>
    </location>
</feature>
<organism evidence="2 3">
    <name type="scientific">Acinetobacter amyesii</name>
    <dbReference type="NCBI Taxonomy" id="2942470"/>
    <lineage>
        <taxon>Bacteria</taxon>
        <taxon>Pseudomonadati</taxon>
        <taxon>Pseudomonadota</taxon>
        <taxon>Gammaproteobacteria</taxon>
        <taxon>Moraxellales</taxon>
        <taxon>Moraxellaceae</taxon>
        <taxon>Acinetobacter</taxon>
    </lineage>
</organism>
<sequence length="420" mass="48578">MIRQRHVGQRTIIKTLLKYRWTFYVKTTADAVARQKHLLILVTLILGPMLFGLLLSLVQPIIDLVYCKSLITNLFLWTGFLALNVFWCAIQRKALSGGEGYRYLALLPITLKSRFSVEIKFLGSLSFLLILPFILALLYVWVEYEFLASIGISVLMLLWIFNLLIIQMLFLQQNQYWVLVCLLTYLPILSLAILDAQLIAVLLSTFICIAAIKFWLLGRKSKPIKLQVPSVFLIQKYSPLWLNQNKLIIRQAFHKRFLTHRIVSIGISVTAVVILYWFATQADTWNIMSLDFTASQLFQLMCAVYIALSLFNLGVIKMDLKSNFESAEQFWIIQGFTRWQLRKYEYCVLLIIGLLMSVPVLVWLLLKGGFVDVLLMATLFGIAIPFIQWLYRKPEEVHGVMPILMFILWVPVAYCMLSVR</sequence>
<comment type="caution">
    <text evidence="2">The sequence shown here is derived from an EMBL/GenBank/DDBJ whole genome shotgun (WGS) entry which is preliminary data.</text>
</comment>
<dbReference type="EMBL" id="MVKX01000012">
    <property type="protein sequence ID" value="OOV79758.1"/>
    <property type="molecule type" value="Genomic_DNA"/>
</dbReference>
<dbReference type="RefSeq" id="WP_078191454.1">
    <property type="nucleotide sequence ID" value="NZ_JAMCOZ010000008.1"/>
</dbReference>
<gene>
    <name evidence="2" type="ORF">B1202_15250</name>
</gene>